<dbReference type="Proteomes" id="UP000671914">
    <property type="component" value="Chromosome"/>
</dbReference>
<name>A0A975FKV6_9MICO</name>
<proteinExistence type="inferred from homology"/>
<keyword evidence="10" id="KW-0862">Zinc</keyword>
<feature type="domain" description="Galactose-1-phosphate uridyl transferase C-terminal" evidence="16">
    <location>
        <begin position="239"/>
        <end position="316"/>
    </location>
</feature>
<keyword evidence="7" id="KW-0808">Transferase</keyword>
<keyword evidence="8 17" id="KW-0548">Nucleotidyltransferase</keyword>
<evidence type="ECO:0000256" key="6">
    <source>
        <dbReference type="ARBA" id="ARBA00016340"/>
    </source>
</evidence>
<accession>A0A975FKV6</accession>
<dbReference type="PROSITE" id="PS00117">
    <property type="entry name" value="GAL_P_UDP_TRANSF_I"/>
    <property type="match status" value="1"/>
</dbReference>
<evidence type="ECO:0000256" key="4">
    <source>
        <dbReference type="ARBA" id="ARBA00010951"/>
    </source>
</evidence>
<evidence type="ECO:0000313" key="17">
    <source>
        <dbReference type="EMBL" id="QTX03954.1"/>
    </source>
</evidence>
<evidence type="ECO:0000256" key="8">
    <source>
        <dbReference type="ARBA" id="ARBA00022695"/>
    </source>
</evidence>
<dbReference type="GO" id="GO:0033499">
    <property type="term" value="P:galactose catabolic process via UDP-galactose, Leloir pathway"/>
    <property type="evidence" value="ECO:0007669"/>
    <property type="project" value="TreeGrafter"/>
</dbReference>
<keyword evidence="12" id="KW-0119">Carbohydrate metabolism</keyword>
<gene>
    <name evidence="17" type="ORF">G127AT_11640</name>
</gene>
<dbReference type="InterPro" id="IPR005850">
    <property type="entry name" value="GalP_Utransf_C"/>
</dbReference>
<comment type="cofactor">
    <cofactor evidence="2">
        <name>Zn(2+)</name>
        <dbReference type="ChEBI" id="CHEBI:29105"/>
    </cofactor>
</comment>
<feature type="active site" description="Tele-UMP-histidine intermediate" evidence="14">
    <location>
        <position position="201"/>
    </location>
</feature>
<comment type="similarity">
    <text evidence="4">Belongs to the galactose-1-phosphate uridylyltransferase type 1 family.</text>
</comment>
<evidence type="ECO:0000256" key="5">
    <source>
        <dbReference type="ARBA" id="ARBA00012384"/>
    </source>
</evidence>
<dbReference type="GO" id="GO:0005737">
    <property type="term" value="C:cytoplasm"/>
    <property type="evidence" value="ECO:0007669"/>
    <property type="project" value="TreeGrafter"/>
</dbReference>
<dbReference type="InterPro" id="IPR005849">
    <property type="entry name" value="GalP_Utransf_N"/>
</dbReference>
<feature type="domain" description="Galactose-1-phosphate uridyl transferase N-terminal" evidence="15">
    <location>
        <begin position="78"/>
        <end position="210"/>
    </location>
</feature>
<evidence type="ECO:0000256" key="9">
    <source>
        <dbReference type="ARBA" id="ARBA00022723"/>
    </source>
</evidence>
<reference evidence="17" key="1">
    <citation type="submission" date="2021-03" db="EMBL/GenBank/DDBJ databases">
        <title>Agromyces archimandritus sp. nov., isolated from the cockroach Archimandrita tessellata.</title>
        <authorList>
            <person name="Guzman J."/>
            <person name="Ortuzar M."/>
            <person name="Poehlein A."/>
            <person name="Daniel R."/>
            <person name="Trujillo M."/>
            <person name="Vilcinskas A."/>
        </authorList>
    </citation>
    <scope>NUCLEOTIDE SEQUENCE</scope>
    <source>
        <strain evidence="17">G127AT</strain>
    </source>
</reference>
<dbReference type="GO" id="GO:0008270">
    <property type="term" value="F:zinc ion binding"/>
    <property type="evidence" value="ECO:0007669"/>
    <property type="project" value="InterPro"/>
</dbReference>
<dbReference type="InterPro" id="IPR036265">
    <property type="entry name" value="HIT-like_sf"/>
</dbReference>
<evidence type="ECO:0000256" key="2">
    <source>
        <dbReference type="ARBA" id="ARBA00001947"/>
    </source>
</evidence>
<comment type="pathway">
    <text evidence="3">Carbohydrate metabolism; galactose metabolism.</text>
</comment>
<evidence type="ECO:0000259" key="16">
    <source>
        <dbReference type="Pfam" id="PF02744"/>
    </source>
</evidence>
<organism evidence="17 18">
    <name type="scientific">Agromyces archimandritae</name>
    <dbReference type="NCBI Taxonomy" id="2781962"/>
    <lineage>
        <taxon>Bacteria</taxon>
        <taxon>Bacillati</taxon>
        <taxon>Actinomycetota</taxon>
        <taxon>Actinomycetes</taxon>
        <taxon>Micrococcales</taxon>
        <taxon>Microbacteriaceae</taxon>
        <taxon>Agromyces</taxon>
    </lineage>
</organism>
<dbReference type="EC" id="2.7.7.12" evidence="5"/>
<dbReference type="KEGG" id="aarc:G127AT_11640"/>
<evidence type="ECO:0000256" key="14">
    <source>
        <dbReference type="PIRSR" id="PIRSR000808-1"/>
    </source>
</evidence>
<dbReference type="GO" id="GO:0008108">
    <property type="term" value="F:UDP-glucose:hexose-1-phosphate uridylyltransferase activity"/>
    <property type="evidence" value="ECO:0007669"/>
    <property type="project" value="UniProtKB-EC"/>
</dbReference>
<dbReference type="Pfam" id="PF02744">
    <property type="entry name" value="GalP_UDP_tr_C"/>
    <property type="match status" value="1"/>
</dbReference>
<evidence type="ECO:0000256" key="11">
    <source>
        <dbReference type="ARBA" id="ARBA00023144"/>
    </source>
</evidence>
<evidence type="ECO:0000256" key="10">
    <source>
        <dbReference type="ARBA" id="ARBA00022833"/>
    </source>
</evidence>
<keyword evidence="9" id="KW-0479">Metal-binding</keyword>
<evidence type="ECO:0000256" key="7">
    <source>
        <dbReference type="ARBA" id="ARBA00022679"/>
    </source>
</evidence>
<dbReference type="InterPro" id="IPR019779">
    <property type="entry name" value="GalP_UDPtransf1_His-AS"/>
</dbReference>
<dbReference type="PANTHER" id="PTHR11943:SF1">
    <property type="entry name" value="GALACTOSE-1-PHOSPHATE URIDYLYLTRANSFERASE"/>
    <property type="match status" value="1"/>
</dbReference>
<dbReference type="PIRSF" id="PIRSF000808">
    <property type="entry name" value="GalT"/>
    <property type="match status" value="1"/>
</dbReference>
<dbReference type="PANTHER" id="PTHR11943">
    <property type="entry name" value="GALACTOSE-1-PHOSPHATE URIDYLYLTRANSFERASE"/>
    <property type="match status" value="1"/>
</dbReference>
<protein>
    <recommendedName>
        <fullName evidence="6">Galactose-1-phosphate uridylyltransferase</fullName>
        <ecNumber evidence="5">2.7.7.12</ecNumber>
    </recommendedName>
    <alternativeName>
        <fullName evidence="13">UDP-glucose--hexose-1-phosphate uridylyltransferase</fullName>
    </alternativeName>
</protein>
<keyword evidence="18" id="KW-1185">Reference proteome</keyword>
<dbReference type="AlphaFoldDB" id="A0A975FKV6"/>
<dbReference type="Gene3D" id="3.30.428.10">
    <property type="entry name" value="HIT-like"/>
    <property type="match status" value="2"/>
</dbReference>
<dbReference type="Pfam" id="PF01087">
    <property type="entry name" value="GalP_UDP_transf"/>
    <property type="match status" value="1"/>
</dbReference>
<dbReference type="RefSeq" id="WP_210897063.1">
    <property type="nucleotide sequence ID" value="NZ_CP071696.1"/>
</dbReference>
<sequence length="373" mass="41146">MERDARINRHEARLADGRELWYFDDADTSLPPERAIDARALPERPATARMRQDVLTGEWIAIASARQHRVVLPPAELDPLAPQSPGNPSEVPARYDVAVFENRTPSFGPGLPAADAASSEAGELTRIGFERSRPAFGRCEVVCFSPDTEGSFGTQTASRARTVIEAWAERTAALQALPGVEQVFPFENRGREIGVTLGHPHGQIYAYPYVTPRTERLLAAVDAVGPGLFAELLERERGGPRVVLAGRHWTAFVPFAARWPIEVHLLPHRHVPDFAATSLDERDELAGLYLRLLRGIDALYETPTPYIAAWHQAPVHRGRDGIRLMLQLTSPRRGADRLKYLAGSEAAMGAWVGDIEPEAQAEALRAAVERSTR</sequence>
<evidence type="ECO:0000313" key="18">
    <source>
        <dbReference type="Proteomes" id="UP000671914"/>
    </source>
</evidence>
<dbReference type="InterPro" id="IPR001937">
    <property type="entry name" value="GalP_UDPtransf1"/>
</dbReference>
<evidence type="ECO:0000256" key="1">
    <source>
        <dbReference type="ARBA" id="ARBA00001107"/>
    </source>
</evidence>
<dbReference type="EMBL" id="CP071696">
    <property type="protein sequence ID" value="QTX03954.1"/>
    <property type="molecule type" value="Genomic_DNA"/>
</dbReference>
<keyword evidence="11" id="KW-0299">Galactose metabolism</keyword>
<evidence type="ECO:0000256" key="12">
    <source>
        <dbReference type="ARBA" id="ARBA00023277"/>
    </source>
</evidence>
<evidence type="ECO:0000259" key="15">
    <source>
        <dbReference type="Pfam" id="PF01087"/>
    </source>
</evidence>
<evidence type="ECO:0000256" key="3">
    <source>
        <dbReference type="ARBA" id="ARBA00004947"/>
    </source>
</evidence>
<dbReference type="SUPFAM" id="SSF54197">
    <property type="entry name" value="HIT-like"/>
    <property type="match status" value="2"/>
</dbReference>
<comment type="catalytic activity">
    <reaction evidence="1">
        <text>alpha-D-galactose 1-phosphate + UDP-alpha-D-glucose = alpha-D-glucose 1-phosphate + UDP-alpha-D-galactose</text>
        <dbReference type="Rhea" id="RHEA:13989"/>
        <dbReference type="ChEBI" id="CHEBI:58336"/>
        <dbReference type="ChEBI" id="CHEBI:58601"/>
        <dbReference type="ChEBI" id="CHEBI:58885"/>
        <dbReference type="ChEBI" id="CHEBI:66914"/>
        <dbReference type="EC" id="2.7.7.12"/>
    </reaction>
</comment>
<evidence type="ECO:0000256" key="13">
    <source>
        <dbReference type="ARBA" id="ARBA00030549"/>
    </source>
</evidence>